<dbReference type="PANTHER" id="PTHR11675">
    <property type="entry name" value="N-ACETYLGALACTOSAMINYLTRANSFERASE"/>
    <property type="match status" value="1"/>
</dbReference>
<proteinExistence type="predicted"/>
<dbReference type="GO" id="GO:0005794">
    <property type="term" value="C:Golgi apparatus"/>
    <property type="evidence" value="ECO:0007669"/>
    <property type="project" value="TreeGrafter"/>
</dbReference>
<dbReference type="VEuPathDB" id="VectorBase:GAUT008899"/>
<evidence type="ECO:0000313" key="4">
    <source>
        <dbReference type="Proteomes" id="UP000078200"/>
    </source>
</evidence>
<dbReference type="EnsemblMetazoa" id="GAUT008899-RA">
    <property type="protein sequence ID" value="GAUT008899-PA"/>
    <property type="gene ID" value="GAUT008899"/>
</dbReference>
<dbReference type="AlphaFoldDB" id="A0A1A9UM13"/>
<dbReference type="GO" id="GO:0006493">
    <property type="term" value="P:protein O-linked glycosylation"/>
    <property type="evidence" value="ECO:0007669"/>
    <property type="project" value="TreeGrafter"/>
</dbReference>
<dbReference type="Gene3D" id="3.90.550.10">
    <property type="entry name" value="Spore Coat Polysaccharide Biosynthesis Protein SpsA, Chain A"/>
    <property type="match status" value="1"/>
</dbReference>
<dbReference type="STRING" id="7395.A0A1A9UM13"/>
<sequence length="81" mass="9303">MSLRNVFNAYVSDMMSVNRSLPDIRCEGCRTKEYLVKLPTVSIVIPHHNEHFSVMFSALMRSVHSLISRSPPELKEIIIDD</sequence>
<accession>A0A1A9UM13</accession>
<dbReference type="SUPFAM" id="SSF53448">
    <property type="entry name" value="Nucleotide-diphospho-sugar transferases"/>
    <property type="match status" value="1"/>
</dbReference>
<organism evidence="3 4">
    <name type="scientific">Glossina austeni</name>
    <name type="common">Savannah tsetse fly</name>
    <dbReference type="NCBI Taxonomy" id="7395"/>
    <lineage>
        <taxon>Eukaryota</taxon>
        <taxon>Metazoa</taxon>
        <taxon>Ecdysozoa</taxon>
        <taxon>Arthropoda</taxon>
        <taxon>Hexapoda</taxon>
        <taxon>Insecta</taxon>
        <taxon>Pterygota</taxon>
        <taxon>Neoptera</taxon>
        <taxon>Endopterygota</taxon>
        <taxon>Diptera</taxon>
        <taxon>Brachycera</taxon>
        <taxon>Muscomorpha</taxon>
        <taxon>Hippoboscoidea</taxon>
        <taxon>Glossinidae</taxon>
        <taxon>Glossina</taxon>
    </lineage>
</organism>
<reference evidence="3" key="1">
    <citation type="submission" date="2020-05" db="UniProtKB">
        <authorList>
            <consortium name="EnsemblMetazoa"/>
        </authorList>
    </citation>
    <scope>IDENTIFICATION</scope>
    <source>
        <strain evidence="3">TTRI</strain>
    </source>
</reference>
<protein>
    <recommendedName>
        <fullName evidence="5">Glycosyltransferase 2-like domain-containing protein</fullName>
    </recommendedName>
</protein>
<dbReference type="GO" id="GO:0004653">
    <property type="term" value="F:polypeptide N-acetylgalactosaminyltransferase activity"/>
    <property type="evidence" value="ECO:0007669"/>
    <property type="project" value="TreeGrafter"/>
</dbReference>
<dbReference type="Proteomes" id="UP000078200">
    <property type="component" value="Unassembled WGS sequence"/>
</dbReference>
<keyword evidence="2" id="KW-0325">Glycoprotein</keyword>
<evidence type="ECO:0000313" key="3">
    <source>
        <dbReference type="EnsemblMetazoa" id="GAUT008899-PA"/>
    </source>
</evidence>
<keyword evidence="1" id="KW-1015">Disulfide bond</keyword>
<dbReference type="InterPro" id="IPR029044">
    <property type="entry name" value="Nucleotide-diphossugar_trans"/>
</dbReference>
<name>A0A1A9UM13_GLOAU</name>
<evidence type="ECO:0000256" key="1">
    <source>
        <dbReference type="ARBA" id="ARBA00023157"/>
    </source>
</evidence>
<evidence type="ECO:0008006" key="5">
    <source>
        <dbReference type="Google" id="ProtNLM"/>
    </source>
</evidence>
<evidence type="ECO:0000256" key="2">
    <source>
        <dbReference type="ARBA" id="ARBA00023180"/>
    </source>
</evidence>
<dbReference type="PANTHER" id="PTHR11675:SF134">
    <property type="entry name" value="N-ACETYLGALACTOSAMINYLTRANSFERASE 4-RELATED"/>
    <property type="match status" value="1"/>
</dbReference>
<keyword evidence="4" id="KW-1185">Reference proteome</keyword>